<dbReference type="EMBL" id="BNED01000005">
    <property type="protein sequence ID" value="GHI76194.1"/>
    <property type="molecule type" value="Genomic_DNA"/>
</dbReference>
<feature type="transmembrane region" description="Helical" evidence="2">
    <location>
        <begin position="89"/>
        <end position="108"/>
    </location>
</feature>
<feature type="transmembrane region" description="Helical" evidence="2">
    <location>
        <begin position="20"/>
        <end position="41"/>
    </location>
</feature>
<dbReference type="Proteomes" id="UP000608522">
    <property type="component" value="Unassembled WGS sequence"/>
</dbReference>
<evidence type="ECO:0000313" key="4">
    <source>
        <dbReference type="Proteomes" id="UP000608522"/>
    </source>
</evidence>
<protein>
    <recommendedName>
        <fullName evidence="5">DUF2637 domain-containing protein</fullName>
    </recommendedName>
</protein>
<feature type="transmembrane region" description="Helical" evidence="2">
    <location>
        <begin position="61"/>
        <end position="77"/>
    </location>
</feature>
<evidence type="ECO:0000256" key="1">
    <source>
        <dbReference type="SAM" id="MobiDB-lite"/>
    </source>
</evidence>
<feature type="compositionally biased region" description="Basic and acidic residues" evidence="1">
    <location>
        <begin position="350"/>
        <end position="375"/>
    </location>
</feature>
<feature type="compositionally biased region" description="Basic and acidic residues" evidence="1">
    <location>
        <begin position="193"/>
        <end position="203"/>
    </location>
</feature>
<dbReference type="RefSeq" id="WP_373318753.1">
    <property type="nucleotide sequence ID" value="NZ_BAAATO010000031.1"/>
</dbReference>
<sequence>MSTPGTGSRATKSTESAERFTLAAAGAVIAALTAAAFWLSYAHLAEVAGQHGLANSPERQWAWPGTLDAFIVIGELLMLRAGLRKVTDWWAVALTAIGSVGSIVLNVAGVSGTGTDPVPVLDYVVAAVPPTAALLAFGVLMRQIHQHVAAPADEAPLPTEDVPGGEMAVRTTSGDQPSAQSGDGNGTAVPAGGDHRAEARPGGDRTSTVPEHRHGPQPVPAGADTPKATGTVPGPGTGDRQNRDRPGTVPTPNPGPHTVPVPPGDRPEGTDGPQHGDRPGTVTPAGTSNEPRTVPNPVPNIKSTSGDRPGHAPATVRNNGISGDRPRHDRTSSIPGTGDRQGTVPGTETDGPRPHPAPDGDQDKAGDRDGDRGNADPEDPPANPRRGPVPKPKRGTGNRVPDGSRTGRGPRSRPRLTEDEIVDRLRPHVRTALERDGNEAVTRVQLRAIMRAQQIPIRNDRLTPILARLRDDNTKTRSHR</sequence>
<organism evidence="3 4">
    <name type="scientific">Streptomyces spororaveus</name>
    <dbReference type="NCBI Taxonomy" id="284039"/>
    <lineage>
        <taxon>Bacteria</taxon>
        <taxon>Bacillati</taxon>
        <taxon>Actinomycetota</taxon>
        <taxon>Actinomycetes</taxon>
        <taxon>Kitasatosporales</taxon>
        <taxon>Streptomycetaceae</taxon>
        <taxon>Streptomyces</taxon>
    </lineage>
</organism>
<keyword evidence="2" id="KW-1133">Transmembrane helix</keyword>
<reference evidence="4" key="1">
    <citation type="submission" date="2023-07" db="EMBL/GenBank/DDBJ databases">
        <title>Whole genome shotgun sequence of Streptomyces spororaveus NBRC 15456.</title>
        <authorList>
            <person name="Komaki H."/>
            <person name="Tamura T."/>
        </authorList>
    </citation>
    <scope>NUCLEOTIDE SEQUENCE [LARGE SCALE GENOMIC DNA]</scope>
    <source>
        <strain evidence="4">NBRC 15456</strain>
    </source>
</reference>
<evidence type="ECO:0000313" key="3">
    <source>
        <dbReference type="EMBL" id="GHI76194.1"/>
    </source>
</evidence>
<feature type="compositionally biased region" description="Pro residues" evidence="1">
    <location>
        <begin position="249"/>
        <end position="264"/>
    </location>
</feature>
<accession>A0ABQ3T751</accession>
<feature type="region of interest" description="Disordered" evidence="1">
    <location>
        <begin position="151"/>
        <end position="419"/>
    </location>
</feature>
<dbReference type="Pfam" id="PF10935">
    <property type="entry name" value="DUF2637"/>
    <property type="match status" value="1"/>
</dbReference>
<evidence type="ECO:0008006" key="5">
    <source>
        <dbReference type="Google" id="ProtNLM"/>
    </source>
</evidence>
<dbReference type="InterPro" id="IPR021235">
    <property type="entry name" value="DUF2637"/>
</dbReference>
<feature type="compositionally biased region" description="Polar residues" evidence="1">
    <location>
        <begin position="170"/>
        <end position="182"/>
    </location>
</feature>
<comment type="caution">
    <text evidence="3">The sequence shown here is derived from an EMBL/GenBank/DDBJ whole genome shotgun (WGS) entry which is preliminary data.</text>
</comment>
<name>A0ABQ3T751_9ACTN</name>
<gene>
    <name evidence="3" type="ORF">Sspor_17550</name>
</gene>
<keyword evidence="2" id="KW-0812">Transmembrane</keyword>
<feature type="compositionally biased region" description="Pro residues" evidence="1">
    <location>
        <begin position="380"/>
        <end position="390"/>
    </location>
</feature>
<keyword evidence="4" id="KW-1185">Reference proteome</keyword>
<keyword evidence="2" id="KW-0472">Membrane</keyword>
<feature type="transmembrane region" description="Helical" evidence="2">
    <location>
        <begin position="120"/>
        <end position="140"/>
    </location>
</feature>
<feature type="compositionally biased region" description="Basic and acidic residues" evidence="1">
    <location>
        <begin position="265"/>
        <end position="278"/>
    </location>
</feature>
<proteinExistence type="predicted"/>
<evidence type="ECO:0000256" key="2">
    <source>
        <dbReference type="SAM" id="Phobius"/>
    </source>
</evidence>